<evidence type="ECO:0000313" key="3">
    <source>
        <dbReference type="Proteomes" id="UP000535954"/>
    </source>
</evidence>
<protein>
    <submittedName>
        <fullName evidence="2">Z1 domain-containing protein</fullName>
    </submittedName>
</protein>
<dbReference type="AlphaFoldDB" id="A0A7Y1M526"/>
<evidence type="ECO:0000313" key="2">
    <source>
        <dbReference type="EMBL" id="NNA75324.1"/>
    </source>
</evidence>
<comment type="caution">
    <text evidence="2">The sequence shown here is derived from an EMBL/GenBank/DDBJ whole genome shotgun (WGS) entry which is preliminary data.</text>
</comment>
<gene>
    <name evidence="2" type="ORF">HBO13_22020</name>
</gene>
<organism evidence="2 3">
    <name type="scientific">Pseudomonas lactis</name>
    <dbReference type="NCBI Taxonomy" id="1615674"/>
    <lineage>
        <taxon>Bacteria</taxon>
        <taxon>Pseudomonadati</taxon>
        <taxon>Pseudomonadota</taxon>
        <taxon>Gammaproteobacteria</taxon>
        <taxon>Pseudomonadales</taxon>
        <taxon>Pseudomonadaceae</taxon>
        <taxon>Pseudomonas</taxon>
    </lineage>
</organism>
<dbReference type="InterPro" id="IPR027417">
    <property type="entry name" value="P-loop_NTPase"/>
</dbReference>
<name>A0A7Y1M526_9PSED</name>
<dbReference type="InterPro" id="IPR018310">
    <property type="entry name" value="Put_endonuclease_Z1-dom"/>
</dbReference>
<accession>A0A7Y1M526</accession>
<dbReference type="RefSeq" id="WP_169900217.1">
    <property type="nucleotide sequence ID" value="NZ_JAAQYH010000011.1"/>
</dbReference>
<dbReference type="EMBL" id="JAAQYH010000011">
    <property type="protein sequence ID" value="NNA75324.1"/>
    <property type="molecule type" value="Genomic_DNA"/>
</dbReference>
<dbReference type="SUPFAM" id="SSF52540">
    <property type="entry name" value="P-loop containing nucleoside triphosphate hydrolases"/>
    <property type="match status" value="1"/>
</dbReference>
<dbReference type="Gene3D" id="3.40.50.300">
    <property type="entry name" value="P-loop containing nucleotide triphosphate hydrolases"/>
    <property type="match status" value="1"/>
</dbReference>
<evidence type="ECO:0000259" key="1">
    <source>
        <dbReference type="Pfam" id="PF10593"/>
    </source>
</evidence>
<dbReference type="Proteomes" id="UP000535954">
    <property type="component" value="Unassembled WGS sequence"/>
</dbReference>
<reference evidence="2 3" key="1">
    <citation type="journal article" date="2020" name="Front. Microbiol.">
        <title>Genetic Organization of the aprX-lipA2 Operon Affects the Proteolytic Potential of Pseudomonas Species in Milk.</title>
        <authorList>
            <person name="Maier C."/>
            <person name="Huptas C."/>
            <person name="von Neubeck M."/>
            <person name="Scherer S."/>
            <person name="Wenning M."/>
            <person name="Lucking G."/>
        </authorList>
    </citation>
    <scope>NUCLEOTIDE SEQUENCE [LARGE SCALE GENOMIC DNA]</scope>
    <source>
        <strain evidence="2 3">WS 5405</strain>
    </source>
</reference>
<feature type="domain" description="Putative endonuclease Z1" evidence="1">
    <location>
        <begin position="404"/>
        <end position="634"/>
    </location>
</feature>
<sequence length="913" mass="101771">MSETTRMVLTANARRLELGVITALTVDGIPTEGAILDLASTLRGIPPYTVTDVEFEIVIKRLHEALTVDMGLGDCVYDEHNPWLRARKSVIEPFYWSRYQTDLLKQGWGPKVVNSLDKVTDEILDLMGDPSGRTGWPRRGLVMGDVQSGKTSNYTGLICKAADAGYKLVILLTGTLESLRRQTQERLDSGFVGLDSSGVVNNRKRHRKEIGVGLINGARSAGVFTSTVVDFRAAMVNQLGFRLNDYREPVLLVVKKNKRILENLAEWLVNYNAGAGGNIDTPLLLIDDEADNASINTNPKKATAINAGIRGLLKVFPRSSYVGFTATPFANVFINPETTNNIEGDDLFPRDFIYTLDAPTNYLGASRIFGEKSDLKCLKAIDDAEEYFPRGQASDGIVEGIPPSLKDAITCFFLVNTIMDIRIGMPKHRSMLVNVSHFTSIQNQVRDIIDHEVRLMQGDIRNYASLPFNEAIRNRSINFLHNAFQRNFSNLDVTWQQVQAHLSASTMPIQTTAVNQKSGPASLDYTAYKEDGLRVVAVGGNSLARGLTLEGLCISYFYRTTQMYDALLQMGRWFGYRVGYEDLCRIWMTEETADWYSHISEATDELRNEVRRMQASRLKPIDFGLRVRSHPESLLITARNKMRDSDEIVQIISITEESLESPRLLKDPSIVSSNYKEAKNFIRSVISCPDSKKIDDSTFPIWQSVPKQLIVKFLKGFINHPLSIKLQTSSLADFIEKSTDNKLKLWDVALPTGSGTSIKLTEEVEVKRRVRKISIDENIKALLVNGTKLRVGSAADEKAGLSTAEIEAAEIGYRSRSKKDIQTVPGKAYAAVRQAPLLLIHLIEPRPEEGKEVSYQLPADSDALVAIGLSFPSLDVSSHRVAYRINLVELRNILSGDSSSIDSNDEEEDDDDE</sequence>
<proteinExistence type="predicted"/>
<dbReference type="Pfam" id="PF10593">
    <property type="entry name" value="Z1"/>
    <property type="match status" value="1"/>
</dbReference>